<gene>
    <name evidence="3" type="ORF">K470DRAFT_270020</name>
</gene>
<feature type="domain" description="SLA1 homology" evidence="2">
    <location>
        <begin position="105"/>
        <end position="164"/>
    </location>
</feature>
<feature type="compositionally biased region" description="Polar residues" evidence="1">
    <location>
        <begin position="16"/>
        <end position="35"/>
    </location>
</feature>
<dbReference type="GO" id="GO:0042802">
    <property type="term" value="F:identical protein binding"/>
    <property type="evidence" value="ECO:0007669"/>
    <property type="project" value="InterPro"/>
</dbReference>
<evidence type="ECO:0000313" key="4">
    <source>
        <dbReference type="Proteomes" id="UP000799421"/>
    </source>
</evidence>
<dbReference type="GO" id="GO:0043130">
    <property type="term" value="F:ubiquitin binding"/>
    <property type="evidence" value="ECO:0007669"/>
    <property type="project" value="InterPro"/>
</dbReference>
<proteinExistence type="predicted"/>
<evidence type="ECO:0000259" key="2">
    <source>
        <dbReference type="Pfam" id="PF03983"/>
    </source>
</evidence>
<dbReference type="Gene3D" id="2.30.30.700">
    <property type="entry name" value="SLA1 homology domain 1"/>
    <property type="match status" value="2"/>
</dbReference>
<dbReference type="AlphaFoldDB" id="A0A6A7C1N2"/>
<protein>
    <recommendedName>
        <fullName evidence="2">SLA1 homology domain-containing protein</fullName>
    </recommendedName>
</protein>
<dbReference type="GO" id="GO:0008092">
    <property type="term" value="F:cytoskeletal protein binding"/>
    <property type="evidence" value="ECO:0007669"/>
    <property type="project" value="InterPro"/>
</dbReference>
<feature type="domain" description="SLA1 homology" evidence="2">
    <location>
        <begin position="174"/>
        <end position="233"/>
    </location>
</feature>
<accession>A0A6A7C1N2</accession>
<reference evidence="3" key="1">
    <citation type="journal article" date="2020" name="Stud. Mycol.">
        <title>101 Dothideomycetes genomes: a test case for predicting lifestyles and emergence of pathogens.</title>
        <authorList>
            <person name="Haridas S."/>
            <person name="Albert R."/>
            <person name="Binder M."/>
            <person name="Bloem J."/>
            <person name="Labutti K."/>
            <person name="Salamov A."/>
            <person name="Andreopoulos B."/>
            <person name="Baker S."/>
            <person name="Barry K."/>
            <person name="Bills G."/>
            <person name="Bluhm B."/>
            <person name="Cannon C."/>
            <person name="Castanera R."/>
            <person name="Culley D."/>
            <person name="Daum C."/>
            <person name="Ezra D."/>
            <person name="Gonzalez J."/>
            <person name="Henrissat B."/>
            <person name="Kuo A."/>
            <person name="Liang C."/>
            <person name="Lipzen A."/>
            <person name="Lutzoni F."/>
            <person name="Magnuson J."/>
            <person name="Mondo S."/>
            <person name="Nolan M."/>
            <person name="Ohm R."/>
            <person name="Pangilinan J."/>
            <person name="Park H.-J."/>
            <person name="Ramirez L."/>
            <person name="Alfaro M."/>
            <person name="Sun H."/>
            <person name="Tritt A."/>
            <person name="Yoshinaga Y."/>
            <person name="Zwiers L.-H."/>
            <person name="Turgeon B."/>
            <person name="Goodwin S."/>
            <person name="Spatafora J."/>
            <person name="Crous P."/>
            <person name="Grigoriev I."/>
        </authorList>
    </citation>
    <scope>NUCLEOTIDE SEQUENCE</scope>
    <source>
        <strain evidence="3">CBS 480.64</strain>
    </source>
</reference>
<organism evidence="3 4">
    <name type="scientific">Piedraia hortae CBS 480.64</name>
    <dbReference type="NCBI Taxonomy" id="1314780"/>
    <lineage>
        <taxon>Eukaryota</taxon>
        <taxon>Fungi</taxon>
        <taxon>Dikarya</taxon>
        <taxon>Ascomycota</taxon>
        <taxon>Pezizomycotina</taxon>
        <taxon>Dothideomycetes</taxon>
        <taxon>Dothideomycetidae</taxon>
        <taxon>Capnodiales</taxon>
        <taxon>Piedraiaceae</taxon>
        <taxon>Piedraia</taxon>
    </lineage>
</organism>
<dbReference type="InterPro" id="IPR007131">
    <property type="entry name" value="SHD1"/>
</dbReference>
<dbReference type="OrthoDB" id="5971719at2759"/>
<evidence type="ECO:0000313" key="3">
    <source>
        <dbReference type="EMBL" id="KAF2861411.1"/>
    </source>
</evidence>
<dbReference type="Proteomes" id="UP000799421">
    <property type="component" value="Unassembled WGS sequence"/>
</dbReference>
<name>A0A6A7C1N2_9PEZI</name>
<dbReference type="GO" id="GO:0030674">
    <property type="term" value="F:protein-macromolecule adaptor activity"/>
    <property type="evidence" value="ECO:0007669"/>
    <property type="project" value="InterPro"/>
</dbReference>
<keyword evidence="4" id="KW-1185">Reference proteome</keyword>
<dbReference type="Pfam" id="PF03983">
    <property type="entry name" value="SHD1"/>
    <property type="match status" value="2"/>
</dbReference>
<feature type="region of interest" description="Disordered" evidence="1">
    <location>
        <begin position="1"/>
        <end position="106"/>
    </location>
</feature>
<sequence length="241" mass="25942">MTKSQQRFYFSPVADESTTSLDTNTTAVDPSQPTIRTVPPPRRVSVAAADQAGDYTSIPLSSGLPVQITDDAQSSTDNDSDGERSEPGKSLPKLPPKTAPEYPPRPWHDLSNTFSLHASLQSVTRDGSLLLSVTNQTPQKTITVSPSKLCSADIAYVEEVTGKTLPPASKVRDLPRPEKVRKWTDASGMYSADAEFGGWLKDRQGVVLHKFNGVRIGVPLERLGKGGKEVVENLGEGVVDG</sequence>
<evidence type="ECO:0000256" key="1">
    <source>
        <dbReference type="SAM" id="MobiDB-lite"/>
    </source>
</evidence>
<dbReference type="EMBL" id="MU005973">
    <property type="protein sequence ID" value="KAF2861411.1"/>
    <property type="molecule type" value="Genomic_DNA"/>
</dbReference>
<feature type="compositionally biased region" description="Pro residues" evidence="1">
    <location>
        <begin position="93"/>
        <end position="105"/>
    </location>
</feature>